<dbReference type="STRING" id="1338011.BD94_3556"/>
<evidence type="ECO:0000313" key="2">
    <source>
        <dbReference type="Proteomes" id="UP000028933"/>
    </source>
</evidence>
<accession>A0A077EI57</accession>
<gene>
    <name evidence="1" type="ORF">BD94_3556</name>
</gene>
<reference evidence="1" key="2">
    <citation type="journal article" date="2015" name="Genome Biol. Evol.">
        <title>Complete Genome Sequence and Transcriptomic Analysis of the Novel Pathogen Elizabethkingia anophelis in Response to Oxidative Stress.</title>
        <authorList>
            <person name="Li Y."/>
            <person name="Liu Y."/>
            <person name="Chew S.C."/>
            <person name="Tay M."/>
            <person name="Salido M.M."/>
            <person name="Teo J."/>
            <person name="Lauro F.M."/>
            <person name="Givskov M."/>
            <person name="Yang L."/>
        </authorList>
    </citation>
    <scope>NUCLEOTIDE SEQUENCE</scope>
    <source>
        <strain evidence="1">NUHP1</strain>
    </source>
</reference>
<dbReference type="RefSeq" id="WP_024566379.1">
    <property type="nucleotide sequence ID" value="NZ_CP007547.1"/>
</dbReference>
<dbReference type="EMBL" id="CP007547">
    <property type="protein sequence ID" value="AIL47331.1"/>
    <property type="molecule type" value="Genomic_DNA"/>
</dbReference>
<name>A0A077EI57_9FLAO</name>
<proteinExistence type="predicted"/>
<dbReference type="AlphaFoldDB" id="A0A077EI57"/>
<organism evidence="1 2">
    <name type="scientific">Elizabethkingia anophelis NUHP1</name>
    <dbReference type="NCBI Taxonomy" id="1338011"/>
    <lineage>
        <taxon>Bacteria</taxon>
        <taxon>Pseudomonadati</taxon>
        <taxon>Bacteroidota</taxon>
        <taxon>Flavobacteriia</taxon>
        <taxon>Flavobacteriales</taxon>
        <taxon>Weeksellaceae</taxon>
        <taxon>Elizabethkingia</taxon>
    </lineage>
</organism>
<dbReference type="KEGG" id="eao:BD94_3556"/>
<dbReference type="Proteomes" id="UP000028933">
    <property type="component" value="Chromosome"/>
</dbReference>
<protein>
    <submittedName>
        <fullName evidence="1">Uncharacterized protein</fullName>
    </submittedName>
</protein>
<dbReference type="eggNOG" id="ENOG502ZCHF">
    <property type="taxonomic scope" value="Bacteria"/>
</dbReference>
<reference evidence="1" key="1">
    <citation type="journal article" date="2013" name="Lancet">
        <title>First case of E anophelis outbreak in an intensive-care unit.</title>
        <authorList>
            <person name="Teo J."/>
            <person name="Tan S.Y."/>
            <person name="Tay M."/>
            <person name="Ding Y."/>
            <person name="Kjelleberg S."/>
            <person name="Givskov M."/>
            <person name="Lin R.T."/>
            <person name="Yang L."/>
        </authorList>
    </citation>
    <scope>NUCLEOTIDE SEQUENCE [LARGE SCALE GENOMIC DNA]</scope>
    <source>
        <strain evidence="1">NUHP1</strain>
    </source>
</reference>
<evidence type="ECO:0000313" key="1">
    <source>
        <dbReference type="EMBL" id="AIL47331.1"/>
    </source>
</evidence>
<sequence>MNRFFIYIFFLFYGVQLSAQKLWITPYNTGYAPVRSYNGATISNLVQIQIHANSSQGIQMQTWSMSYRVVGAISNGGSKNFPVERLKFRFNSVLNSGVNDQGNTANAGNLGLNTNPIPFQYTNSYFVNNSPYNLQIVNRYFMMTLGYDVMVDGGAYLGEYSSWNNYSVNLIIEIRNSKGEIIDSEPINFQMQIHPDDSPPKPVDEYAIMLEPSAKNVLLEFKTPGDYANGVSRTYNRALSVISTTGYTVQVNSLNNDLTSTSNQSLPVNAIGLSVKDSQSQAVMGNVKLSSSKQSIITSLMPAKTEKYFDLTYSTQAGDIRFFNQAQEQYSGALIFSLIPQ</sequence>
<dbReference type="HOGENOM" id="CLU_820737_0_0_10"/>